<dbReference type="AlphaFoldDB" id="A0A839API6"/>
<dbReference type="Proteomes" id="UP000563906">
    <property type="component" value="Unassembled WGS sequence"/>
</dbReference>
<dbReference type="PANTHER" id="PTHR30605:SF0">
    <property type="entry name" value="ANHYDRO-N-ACETYLMURAMIC ACID KINASE"/>
    <property type="match status" value="1"/>
</dbReference>
<dbReference type="GO" id="GO:0016773">
    <property type="term" value="F:phosphotransferase activity, alcohol group as acceptor"/>
    <property type="evidence" value="ECO:0007669"/>
    <property type="project" value="InterPro"/>
</dbReference>
<accession>A0A839API6</accession>
<dbReference type="GO" id="GO:0016301">
    <property type="term" value="F:kinase activity"/>
    <property type="evidence" value="ECO:0007669"/>
    <property type="project" value="UniProtKB-KW"/>
</dbReference>
<protein>
    <submittedName>
        <fullName evidence="1">Anhydro-N-acetylmuramic acid kinase</fullName>
        <ecNumber evidence="1">2.7.1.170</ecNumber>
    </submittedName>
</protein>
<dbReference type="PANTHER" id="PTHR30605">
    <property type="entry name" value="ANHYDRO-N-ACETYLMURAMIC ACID KINASE"/>
    <property type="match status" value="1"/>
</dbReference>
<gene>
    <name evidence="1" type="ORF">H3Z83_07030</name>
</gene>
<dbReference type="SUPFAM" id="SSF53067">
    <property type="entry name" value="Actin-like ATPase domain"/>
    <property type="match status" value="1"/>
</dbReference>
<name>A0A839API6_9FLAO</name>
<dbReference type="Gene3D" id="3.30.420.40">
    <property type="match status" value="2"/>
</dbReference>
<evidence type="ECO:0000313" key="1">
    <source>
        <dbReference type="EMBL" id="MBA6156268.1"/>
    </source>
</evidence>
<keyword evidence="1" id="KW-0418">Kinase</keyword>
<dbReference type="GO" id="GO:0006040">
    <property type="term" value="P:amino sugar metabolic process"/>
    <property type="evidence" value="ECO:0007669"/>
    <property type="project" value="InterPro"/>
</dbReference>
<sequence length="354" mass="39996">MPNKYIYCIGLMSGTSLDGIDIAYIKINNNSYQDFEIIQAETFTYSKKWKDILREAIFYTKENLKKLDIEYGKLLGALLNDFIDKYKVSKLDFIASHGHTILHEPHNGVTLQIGNGQEIAKITNKKIICDFRTQDVDFGGQGAPLVPIGDKLMFSNYSHCLNLGGFANVSFEKNNARIAFDICPVNIVLNHYTNKLGFEFDDRGQMASGGKVNEELLEKLNSLEFYQKTPPKSLGLEWVQQNVFPLIDDLEKNIETILRTFVEHAAIQIGTVLNESSTVLVTGGGIFNSFLMQRIEYYSSKKIEIPSKELIEYKEALIFAFLGLLKNKNEINCLQSVTGAVRDHSSGVIFYPEK</sequence>
<dbReference type="Pfam" id="PF03702">
    <property type="entry name" value="AnmK"/>
    <property type="match status" value="1"/>
</dbReference>
<dbReference type="GO" id="GO:0009254">
    <property type="term" value="P:peptidoglycan turnover"/>
    <property type="evidence" value="ECO:0007669"/>
    <property type="project" value="InterPro"/>
</dbReference>
<proteinExistence type="predicted"/>
<keyword evidence="2" id="KW-1185">Reference proteome</keyword>
<reference evidence="1 2" key="1">
    <citation type="submission" date="2020-07" db="EMBL/GenBank/DDBJ databases">
        <title>Bacterium isolated from marine sediment.</title>
        <authorList>
            <person name="Shang D."/>
            <person name="Du Z.-J."/>
        </authorList>
    </citation>
    <scope>NUCLEOTIDE SEQUENCE [LARGE SCALE GENOMIC DNA]</scope>
    <source>
        <strain evidence="1 2">S7007</strain>
    </source>
</reference>
<dbReference type="EC" id="2.7.1.170" evidence="1"/>
<dbReference type="InterPro" id="IPR005338">
    <property type="entry name" value="Anhydro_N_Ac-Mur_kinase"/>
</dbReference>
<dbReference type="EMBL" id="JACGLS010000003">
    <property type="protein sequence ID" value="MBA6156268.1"/>
    <property type="molecule type" value="Genomic_DNA"/>
</dbReference>
<dbReference type="InterPro" id="IPR043129">
    <property type="entry name" value="ATPase_NBD"/>
</dbReference>
<organism evidence="1 2">
    <name type="scientific">Tenacibaculum pelagium</name>
    <dbReference type="NCBI Taxonomy" id="2759527"/>
    <lineage>
        <taxon>Bacteria</taxon>
        <taxon>Pseudomonadati</taxon>
        <taxon>Bacteroidota</taxon>
        <taxon>Flavobacteriia</taxon>
        <taxon>Flavobacteriales</taxon>
        <taxon>Flavobacteriaceae</taxon>
        <taxon>Tenacibaculum</taxon>
    </lineage>
</organism>
<keyword evidence="1" id="KW-0808">Transferase</keyword>
<evidence type="ECO:0000313" key="2">
    <source>
        <dbReference type="Proteomes" id="UP000563906"/>
    </source>
</evidence>
<dbReference type="GO" id="GO:0005524">
    <property type="term" value="F:ATP binding"/>
    <property type="evidence" value="ECO:0007669"/>
    <property type="project" value="InterPro"/>
</dbReference>
<dbReference type="NCBIfam" id="NF007144">
    <property type="entry name" value="PRK09585.2-3"/>
    <property type="match status" value="1"/>
</dbReference>
<dbReference type="RefSeq" id="WP_182124777.1">
    <property type="nucleotide sequence ID" value="NZ_JACGLS010000003.1"/>
</dbReference>
<comment type="caution">
    <text evidence="1">The sequence shown here is derived from an EMBL/GenBank/DDBJ whole genome shotgun (WGS) entry which is preliminary data.</text>
</comment>